<dbReference type="AlphaFoldDB" id="A0A3A4AYN6"/>
<gene>
    <name evidence="1" type="ORF">D5H75_12035</name>
</gene>
<dbReference type="OrthoDB" id="3538834at2"/>
<protein>
    <submittedName>
        <fullName evidence="1">Uncharacterized protein</fullName>
    </submittedName>
</protein>
<accession>A0A3A4AYN6</accession>
<organism evidence="1 2">
    <name type="scientific">Bailinhaonella thermotolerans</name>
    <dbReference type="NCBI Taxonomy" id="1070861"/>
    <lineage>
        <taxon>Bacteria</taxon>
        <taxon>Bacillati</taxon>
        <taxon>Actinomycetota</taxon>
        <taxon>Actinomycetes</taxon>
        <taxon>Streptosporangiales</taxon>
        <taxon>Streptosporangiaceae</taxon>
        <taxon>Bailinhaonella</taxon>
    </lineage>
</organism>
<reference evidence="1 2" key="1">
    <citation type="submission" date="2018-09" db="EMBL/GenBank/DDBJ databases">
        <title>YIM 75507 draft genome.</title>
        <authorList>
            <person name="Tang S."/>
            <person name="Feng Y."/>
        </authorList>
    </citation>
    <scope>NUCLEOTIDE SEQUENCE [LARGE SCALE GENOMIC DNA]</scope>
    <source>
        <strain evidence="1 2">YIM 75507</strain>
    </source>
</reference>
<evidence type="ECO:0000313" key="2">
    <source>
        <dbReference type="Proteomes" id="UP000265768"/>
    </source>
</evidence>
<dbReference type="RefSeq" id="WP_119926458.1">
    <property type="nucleotide sequence ID" value="NZ_QZEY01000003.1"/>
</dbReference>
<comment type="caution">
    <text evidence="1">The sequence shown here is derived from an EMBL/GenBank/DDBJ whole genome shotgun (WGS) entry which is preliminary data.</text>
</comment>
<dbReference type="Proteomes" id="UP000265768">
    <property type="component" value="Unassembled WGS sequence"/>
</dbReference>
<keyword evidence="2" id="KW-1185">Reference proteome</keyword>
<sequence length="121" mass="13370">MGYELRLERDQPLTVDEVSRVLETEGDLSFLESRDVVVDGNVVARWSGDPGSGKLAGQPSSDWHVAWLARLADVFGARLTGEDGEVYTIRDGIVEQRSNGKVHEFGKLEEILAAGLVEWNE</sequence>
<dbReference type="EMBL" id="QZEY01000003">
    <property type="protein sequence ID" value="RJL33499.1"/>
    <property type="molecule type" value="Genomic_DNA"/>
</dbReference>
<proteinExistence type="predicted"/>
<name>A0A3A4AYN6_9ACTN</name>
<evidence type="ECO:0000313" key="1">
    <source>
        <dbReference type="EMBL" id="RJL33499.1"/>
    </source>
</evidence>